<evidence type="ECO:0000313" key="1">
    <source>
        <dbReference type="EMBL" id="CAG8763048.1"/>
    </source>
</evidence>
<proteinExistence type="predicted"/>
<reference evidence="1" key="1">
    <citation type="submission" date="2021-06" db="EMBL/GenBank/DDBJ databases">
        <authorList>
            <person name="Kallberg Y."/>
            <person name="Tangrot J."/>
            <person name="Rosling A."/>
        </authorList>
    </citation>
    <scope>NUCLEOTIDE SEQUENCE</scope>
    <source>
        <strain evidence="1">CL356</strain>
    </source>
</reference>
<dbReference type="EMBL" id="CAJVPT010060070">
    <property type="protein sequence ID" value="CAG8763048.1"/>
    <property type="molecule type" value="Genomic_DNA"/>
</dbReference>
<sequence>SSTEIWDLLRAVINCHIVHPNVNPSLPTSLASSRRFGVLIRALSARSTIGQDLSGRRLARMYSEYPLFIHK</sequence>
<feature type="non-terminal residue" evidence="1">
    <location>
        <position position="71"/>
    </location>
</feature>
<accession>A0ACA9QRB9</accession>
<protein>
    <submittedName>
        <fullName evidence="1">9213_t:CDS:1</fullName>
    </submittedName>
</protein>
<feature type="non-terminal residue" evidence="1">
    <location>
        <position position="1"/>
    </location>
</feature>
<name>A0ACA9QRB9_9GLOM</name>
<dbReference type="Proteomes" id="UP000789525">
    <property type="component" value="Unassembled WGS sequence"/>
</dbReference>
<keyword evidence="2" id="KW-1185">Reference proteome</keyword>
<gene>
    <name evidence="1" type="ORF">ACOLOM_LOCUS13296</name>
</gene>
<evidence type="ECO:0000313" key="2">
    <source>
        <dbReference type="Proteomes" id="UP000789525"/>
    </source>
</evidence>
<organism evidence="1 2">
    <name type="scientific">Acaulospora colombiana</name>
    <dbReference type="NCBI Taxonomy" id="27376"/>
    <lineage>
        <taxon>Eukaryota</taxon>
        <taxon>Fungi</taxon>
        <taxon>Fungi incertae sedis</taxon>
        <taxon>Mucoromycota</taxon>
        <taxon>Glomeromycotina</taxon>
        <taxon>Glomeromycetes</taxon>
        <taxon>Diversisporales</taxon>
        <taxon>Acaulosporaceae</taxon>
        <taxon>Acaulospora</taxon>
    </lineage>
</organism>
<comment type="caution">
    <text evidence="1">The sequence shown here is derived from an EMBL/GenBank/DDBJ whole genome shotgun (WGS) entry which is preliminary data.</text>
</comment>